<dbReference type="Proteomes" id="UP000652013">
    <property type="component" value="Unassembled WGS sequence"/>
</dbReference>
<dbReference type="EMBL" id="BOOY01000001">
    <property type="protein sequence ID" value="GIJ00758.1"/>
    <property type="molecule type" value="Genomic_DNA"/>
</dbReference>
<keyword evidence="4" id="KW-1185">Reference proteome</keyword>
<dbReference type="RefSeq" id="WP_203936090.1">
    <property type="nucleotide sequence ID" value="NZ_BAAAGJ010000024.1"/>
</dbReference>
<evidence type="ECO:0000313" key="4">
    <source>
        <dbReference type="Proteomes" id="UP000652013"/>
    </source>
</evidence>
<keyword evidence="1" id="KW-0812">Transmembrane</keyword>
<dbReference type="AlphaFoldDB" id="A0A8J3Y3K7"/>
<organism evidence="3 4">
    <name type="scientific">Spirilliplanes yamanashiensis</name>
    <dbReference type="NCBI Taxonomy" id="42233"/>
    <lineage>
        <taxon>Bacteria</taxon>
        <taxon>Bacillati</taxon>
        <taxon>Actinomycetota</taxon>
        <taxon>Actinomycetes</taxon>
        <taxon>Micromonosporales</taxon>
        <taxon>Micromonosporaceae</taxon>
        <taxon>Spirilliplanes</taxon>
    </lineage>
</organism>
<dbReference type="InterPro" id="IPR019251">
    <property type="entry name" value="DUF2231_TM"/>
</dbReference>
<comment type="caution">
    <text evidence="3">The sequence shown here is derived from an EMBL/GenBank/DDBJ whole genome shotgun (WGS) entry which is preliminary data.</text>
</comment>
<keyword evidence="1" id="KW-1133">Transmembrane helix</keyword>
<evidence type="ECO:0000313" key="3">
    <source>
        <dbReference type="EMBL" id="GIJ00758.1"/>
    </source>
</evidence>
<reference evidence="3" key="1">
    <citation type="submission" date="2021-01" db="EMBL/GenBank/DDBJ databases">
        <title>Whole genome shotgun sequence of Spirilliplanes yamanashiensis NBRC 15828.</title>
        <authorList>
            <person name="Komaki H."/>
            <person name="Tamura T."/>
        </authorList>
    </citation>
    <scope>NUCLEOTIDE SEQUENCE</scope>
    <source>
        <strain evidence="3">NBRC 15828</strain>
    </source>
</reference>
<gene>
    <name evidence="3" type="ORF">Sya03_01100</name>
</gene>
<protein>
    <recommendedName>
        <fullName evidence="2">DUF2231 domain-containing protein</fullName>
    </recommendedName>
</protein>
<keyword evidence="1" id="KW-0472">Membrane</keyword>
<evidence type="ECO:0000259" key="2">
    <source>
        <dbReference type="Pfam" id="PF09990"/>
    </source>
</evidence>
<proteinExistence type="predicted"/>
<feature type="transmembrane region" description="Helical" evidence="1">
    <location>
        <begin position="42"/>
        <end position="62"/>
    </location>
</feature>
<name>A0A8J3Y3K7_9ACTN</name>
<sequence length="154" mass="16023">MFNQVNGLPVHVLVVHAAVVFVPLLALSGVLYALVPKLRARLGWVVGLLAVGSPLTALAAMLSGSAFYDRKYAGVPEDAIANVQQHASFGTRTFWFTLGLGVAAGLLVWLTSRRPLPRAAEAGLIVAVIALAAVAGFYVFQTGDSGAQSVHGVS</sequence>
<feature type="transmembrane region" description="Helical" evidence="1">
    <location>
        <begin position="122"/>
        <end position="140"/>
    </location>
</feature>
<feature type="domain" description="DUF2231" evidence="2">
    <location>
        <begin position="7"/>
        <end position="150"/>
    </location>
</feature>
<dbReference type="Pfam" id="PF09990">
    <property type="entry name" value="DUF2231"/>
    <property type="match status" value="1"/>
</dbReference>
<accession>A0A8J3Y3K7</accession>
<feature type="transmembrane region" description="Helical" evidence="1">
    <location>
        <begin position="93"/>
        <end position="110"/>
    </location>
</feature>
<evidence type="ECO:0000256" key="1">
    <source>
        <dbReference type="SAM" id="Phobius"/>
    </source>
</evidence>
<feature type="transmembrane region" description="Helical" evidence="1">
    <location>
        <begin position="12"/>
        <end position="35"/>
    </location>
</feature>